<dbReference type="InterPro" id="IPR008979">
    <property type="entry name" value="Galactose-bd-like_sf"/>
</dbReference>
<evidence type="ECO:0000313" key="2">
    <source>
        <dbReference type="EMBL" id="OLP90869.1"/>
    </source>
</evidence>
<dbReference type="PANTHER" id="PTHR24543">
    <property type="entry name" value="MULTICOPPER OXIDASE-RELATED"/>
    <property type="match status" value="1"/>
</dbReference>
<dbReference type="Pfam" id="PF00754">
    <property type="entry name" value="F5_F8_type_C"/>
    <property type="match status" value="1"/>
</dbReference>
<accession>A0A1Q9D6P7</accession>
<gene>
    <name evidence="2" type="primary">Mfge8</name>
    <name evidence="2" type="ORF">AK812_SmicGene27503</name>
</gene>
<keyword evidence="3" id="KW-1185">Reference proteome</keyword>
<dbReference type="PANTHER" id="PTHR24543:SF291">
    <property type="entry name" value="SMOKE ALARM, ISOFORM D"/>
    <property type="match status" value="1"/>
</dbReference>
<reference evidence="2 3" key="1">
    <citation type="submission" date="2016-02" db="EMBL/GenBank/DDBJ databases">
        <title>Genome analysis of coral dinoflagellate symbionts highlights evolutionary adaptations to a symbiotic lifestyle.</title>
        <authorList>
            <person name="Aranda M."/>
            <person name="Li Y."/>
            <person name="Liew Y.J."/>
            <person name="Baumgarten S."/>
            <person name="Simakov O."/>
            <person name="Wilson M."/>
            <person name="Piel J."/>
            <person name="Ashoor H."/>
            <person name="Bougouffa S."/>
            <person name="Bajic V.B."/>
            <person name="Ryu T."/>
            <person name="Ravasi T."/>
            <person name="Bayer T."/>
            <person name="Micklem G."/>
            <person name="Kim H."/>
            <person name="Bhak J."/>
            <person name="Lajeunesse T.C."/>
            <person name="Voolstra C.R."/>
        </authorList>
    </citation>
    <scope>NUCLEOTIDE SEQUENCE [LARGE SCALE GENOMIC DNA]</scope>
    <source>
        <strain evidence="2 3">CCMP2467</strain>
    </source>
</reference>
<name>A0A1Q9D6P7_SYMMI</name>
<dbReference type="PROSITE" id="PS50022">
    <property type="entry name" value="FA58C_3"/>
    <property type="match status" value="1"/>
</dbReference>
<comment type="caution">
    <text evidence="2">The sequence shown here is derived from an EMBL/GenBank/DDBJ whole genome shotgun (WGS) entry which is preliminary data.</text>
</comment>
<proteinExistence type="predicted"/>
<organism evidence="2 3">
    <name type="scientific">Symbiodinium microadriaticum</name>
    <name type="common">Dinoflagellate</name>
    <name type="synonym">Zooxanthella microadriatica</name>
    <dbReference type="NCBI Taxonomy" id="2951"/>
    <lineage>
        <taxon>Eukaryota</taxon>
        <taxon>Sar</taxon>
        <taxon>Alveolata</taxon>
        <taxon>Dinophyceae</taxon>
        <taxon>Suessiales</taxon>
        <taxon>Symbiodiniaceae</taxon>
        <taxon>Symbiodinium</taxon>
    </lineage>
</organism>
<evidence type="ECO:0000259" key="1">
    <source>
        <dbReference type="PROSITE" id="PS50022"/>
    </source>
</evidence>
<dbReference type="InterPro" id="IPR000421">
    <property type="entry name" value="FA58C"/>
</dbReference>
<dbReference type="Proteomes" id="UP000186817">
    <property type="component" value="Unassembled WGS sequence"/>
</dbReference>
<dbReference type="AlphaFoldDB" id="A0A1Q9D6P7"/>
<feature type="domain" description="F5/8 type C" evidence="1">
    <location>
        <begin position="556"/>
        <end position="639"/>
    </location>
</feature>
<dbReference type="Gene3D" id="2.60.120.260">
    <property type="entry name" value="Galactose-binding domain-like"/>
    <property type="match status" value="1"/>
</dbReference>
<protein>
    <submittedName>
        <fullName evidence="2">Lactadherin</fullName>
    </submittedName>
</protein>
<dbReference type="EMBL" id="LSRX01000691">
    <property type="protein sequence ID" value="OLP90869.1"/>
    <property type="molecule type" value="Genomic_DNA"/>
</dbReference>
<dbReference type="OrthoDB" id="2121828at2759"/>
<dbReference type="SUPFAM" id="SSF49785">
    <property type="entry name" value="Galactose-binding domain-like"/>
    <property type="match status" value="1"/>
</dbReference>
<sequence>MIGKETEEKMKSEGGARACCSLLLSQPDSIQIHVAGCGEGRRDRSRDVNGTFLMPGVTARRLHILACLCLLALGQDHEDLCHGDLVGDSNDTMLCDEQDVKTCSQYYTVAGEETYLQCGVSGEYCLALGPVCKKASYGTVEIDGKVYERFWWYRLHSAFPESKTDVLQDIFGTCEDADEVCFQRLPSKVTENGLLLLAIDDLDNQLVWSFDPENPVAHAVFNALKHGTETHFINGAIWDPRVIKGSKTSNPQDTFMYRQQNGIRSFLLDDDGCDCHSTLSMGHGMCHNTCVERWSNCKILGGVDKLSERALRSCQRPRPHAVLPPASAGAHLRRHLERRRVERRCHTFVNWRKKWLGSHVEIKLGDFAYGAQVGSWNTCLTLCERAKDCKQVVYYSGHCYGMSQRSDDDQDGRGGQNIGFISAHCYDEGDYAVIPNKVCKGRPYTFDRKAKCDGFNGLTLEQCQKKCADSETAPNCPKKTCRGAAFYRKSGWCHLYETCTELADAGTATAIVEKVDTDCANVVQDIPEHQRRYSSVWANDRIGRRHATSMLGSLLAWCARRNVAGQFMQIDLGLVATVVGVVTRGRTAHNQWVTSYKVQTSVDGRRFIDAPGGTGGNWDQHSDQEVYFSFPVEARYIRIIVYAYLERIDDDLTSAWYNQKDMTKKVRGGLRGWRRTNRLSFELVPGAKLAVAGRDGNRDFRDRGGFWANCPGFLSKDNIATSWESYCTDGAPDTQHRQGGGSGWKPAVFKRGRHWSPGTLGDDAKQHCVFRAEPLPKEAASGEVKCIPFASQADTRRWAQKCRGLPAGVQYLKMQIGQVTDYFKPDAGYSYCDMLVSSNKHLWSADGEVWEKPEYSPHRRHFGGSRWGWPRKTQARHGDSRLYLSHWGGPNGWLWGCCYDSYDGKPSWRRMFSLSYCGIGLKPPLECTKFPTNGGSAKQRCERGNDLKDGFEYVYNEGRYRSWSACNTNSCWCCRREKDLSPRTCTSASHPQRGRVG</sequence>
<evidence type="ECO:0000313" key="3">
    <source>
        <dbReference type="Proteomes" id="UP000186817"/>
    </source>
</evidence>